<feature type="region of interest" description="Disordered" evidence="1">
    <location>
        <begin position="26"/>
        <end position="45"/>
    </location>
</feature>
<accession>A0A0D2XUM8</accession>
<reference evidence="3" key="1">
    <citation type="journal article" date="2012" name="Mol. Plant Microbe Interact.">
        <title>A highly conserved effector in Fusarium oxysporum is required for full virulence on Arabidopsis.</title>
        <authorList>
            <person name="Thatcher L.F."/>
            <person name="Gardiner D.M."/>
            <person name="Kazan K."/>
            <person name="Manners J."/>
        </authorList>
    </citation>
    <scope>NUCLEOTIDE SEQUENCE [LARGE SCALE GENOMIC DNA]</scope>
    <source>
        <strain evidence="3">Fo5176</strain>
    </source>
</reference>
<evidence type="ECO:0000313" key="3">
    <source>
        <dbReference type="Proteomes" id="UP000002489"/>
    </source>
</evidence>
<proteinExistence type="predicted"/>
<feature type="compositionally biased region" description="Basic residues" evidence="1">
    <location>
        <begin position="26"/>
        <end position="36"/>
    </location>
</feature>
<sequence>ISNQRQDIALNPSDWSYATERSSRARRSLIRQKRSPRPQGEDFQGEVTSVQDLTGLDLTDAKKETDGVISNQLGVMVGLLLRLHYHTPKDSNLVGTFEPYTGHVIPVLCQAGCLLASCPLGRNLGEFHVLYKKDKHQQLRLSVILPRAVAKSHLVYYDEWATSLRGPMKLDPVTKNWRREITSF</sequence>
<evidence type="ECO:0000256" key="1">
    <source>
        <dbReference type="SAM" id="MobiDB-lite"/>
    </source>
</evidence>
<dbReference type="Proteomes" id="UP000002489">
    <property type="component" value="Unassembled WGS sequence"/>
</dbReference>
<organism evidence="2 3">
    <name type="scientific">Fusarium oxysporum (strain Fo5176)</name>
    <name type="common">Fusarium vascular wilt</name>
    <dbReference type="NCBI Taxonomy" id="660025"/>
    <lineage>
        <taxon>Eukaryota</taxon>
        <taxon>Fungi</taxon>
        <taxon>Dikarya</taxon>
        <taxon>Ascomycota</taxon>
        <taxon>Pezizomycotina</taxon>
        <taxon>Sordariomycetes</taxon>
        <taxon>Hypocreomycetidae</taxon>
        <taxon>Hypocreales</taxon>
        <taxon>Nectriaceae</taxon>
        <taxon>Fusarium</taxon>
        <taxon>Fusarium oxysporum species complex</taxon>
    </lineage>
</organism>
<protein>
    <submittedName>
        <fullName evidence="2">Uncharacterized protein</fullName>
    </submittedName>
</protein>
<reference evidence="2" key="2">
    <citation type="submission" date="2025-08" db="UniProtKB">
        <authorList>
            <consortium name="EnsemblFungi"/>
        </authorList>
    </citation>
    <scope>IDENTIFICATION</scope>
    <source>
        <strain evidence="2">4287 / CBS 123668 / FGSC 9935 / NRRL 34936</strain>
    </source>
</reference>
<name>A0A0D2XUM8_FUSOF</name>
<dbReference type="AlphaFoldDB" id="A0A0D2XUM8"/>
<dbReference type="EnsemblFungi" id="FOXG_07681T0">
    <property type="protein sequence ID" value="FOXG_07681P0"/>
    <property type="gene ID" value="FOXG_07681"/>
</dbReference>
<evidence type="ECO:0000313" key="2">
    <source>
        <dbReference type="EnsemblFungi" id="FOXG_07681P0"/>
    </source>
</evidence>